<evidence type="ECO:0000313" key="3">
    <source>
        <dbReference type="EMBL" id="JAC48334.1"/>
    </source>
</evidence>
<dbReference type="Gene3D" id="3.15.10.50">
    <property type="match status" value="1"/>
</dbReference>
<sequence>MLMRHAWLALSLALLFCLDVSEALISDEDVVPQGTEEESSNTDIDLSGDAKDDHNVRVTENRLAAQLFAVIEHFKQEDPLGFPGAPIPDPMDVPDMRKSLGMGTLSMMQVKAYGLSKFRIDTVQADLKAMQVEAGIQLDKMDVRGKYTLSSLFTRANGPFTVVLKNVYVKANAALAVQRDGHLTTERIKMDITFGDMSMDFQNLGLVGNLFQSVVNSAPTLVFDAMKPFMLAEADKKLREEINGNLEKFLGDRLLPNSISPLDMAIAEGRKKVRDMGYDPYHLPDYNRTAGIFTFQLVNSWIWGVSSFYRVGDMSVAMQNNTIKLHFHVGTQEIAGESHWEIDFTLGSRTGVFKFSVQYIRVTVELSQSLDTRKRPQINDLQIDLGNIQIRSDGAGTLDYIAEAAVNILPNLLRYQIMDILENPVKMRIQEKFDSIDVEKAIKENFEKFQTMGDDFSFDFKL</sequence>
<dbReference type="InterPro" id="IPR010562">
    <property type="entry name" value="Haemolymph_juvenile_hormone-bd"/>
</dbReference>
<dbReference type="OrthoDB" id="6412801at2759"/>
<dbReference type="PANTHER" id="PTHR11008">
    <property type="entry name" value="PROTEIN TAKEOUT-LIKE PROTEIN"/>
    <property type="match status" value="1"/>
</dbReference>
<proteinExistence type="predicted"/>
<protein>
    <submittedName>
        <fullName evidence="4">uncharacterized protein LOC105231131</fullName>
    </submittedName>
</protein>
<keyword evidence="2" id="KW-0732">Signal</keyword>
<evidence type="ECO:0000256" key="1">
    <source>
        <dbReference type="SAM" id="MobiDB-lite"/>
    </source>
</evidence>
<dbReference type="AlphaFoldDB" id="A0A034W0X6"/>
<feature type="chain" id="PRO_5044537730" evidence="2">
    <location>
        <begin position="24"/>
        <end position="462"/>
    </location>
</feature>
<feature type="signal peptide" evidence="2">
    <location>
        <begin position="1"/>
        <end position="23"/>
    </location>
</feature>
<feature type="region of interest" description="Disordered" evidence="1">
    <location>
        <begin position="29"/>
        <end position="51"/>
    </location>
</feature>
<organism evidence="3">
    <name type="scientific">Bactrocera dorsalis</name>
    <name type="common">Oriental fruit fly</name>
    <name type="synonym">Dacus dorsalis</name>
    <dbReference type="NCBI Taxonomy" id="27457"/>
    <lineage>
        <taxon>Eukaryota</taxon>
        <taxon>Metazoa</taxon>
        <taxon>Ecdysozoa</taxon>
        <taxon>Arthropoda</taxon>
        <taxon>Hexapoda</taxon>
        <taxon>Insecta</taxon>
        <taxon>Pterygota</taxon>
        <taxon>Neoptera</taxon>
        <taxon>Endopterygota</taxon>
        <taxon>Diptera</taxon>
        <taxon>Brachycera</taxon>
        <taxon>Muscomorpha</taxon>
        <taxon>Tephritoidea</taxon>
        <taxon>Tephritidae</taxon>
        <taxon>Bactrocera</taxon>
        <taxon>Bactrocera</taxon>
    </lineage>
</organism>
<reference evidence="3" key="1">
    <citation type="journal article" date="2014" name="BMC Genomics">
        <title>Characterizing the developmental transcriptome of the oriental fruit fly, Bactrocera dorsalis (Diptera: Tephritidae) through comparative genomic analysis with Drosophila melanogaster utilizing modENCODE datasets.</title>
        <authorList>
            <person name="Geib S.M."/>
            <person name="Calla B."/>
            <person name="Hall B."/>
            <person name="Hou S."/>
            <person name="Manoukis N.C."/>
        </authorList>
    </citation>
    <scope>NUCLEOTIDE SEQUENCE</scope>
    <source>
        <strain evidence="3">Punador</strain>
    </source>
</reference>
<dbReference type="InterPro" id="IPR038606">
    <property type="entry name" value="To_sf"/>
</dbReference>
<dbReference type="PANTHER" id="PTHR11008:SF13">
    <property type="entry name" value="FI04421P"/>
    <property type="match status" value="1"/>
</dbReference>
<dbReference type="Pfam" id="PF16984">
    <property type="entry name" value="Grp7_allergen"/>
    <property type="match status" value="1"/>
</dbReference>
<dbReference type="SMART" id="SM00700">
    <property type="entry name" value="JHBP"/>
    <property type="match status" value="1"/>
</dbReference>
<feature type="compositionally biased region" description="Acidic residues" evidence="1">
    <location>
        <begin position="29"/>
        <end position="40"/>
    </location>
</feature>
<evidence type="ECO:0000256" key="2">
    <source>
        <dbReference type="SAM" id="SignalP"/>
    </source>
</evidence>
<dbReference type="RefSeq" id="XP_011210559.1">
    <property type="nucleotide sequence ID" value="XM_011212257.3"/>
</dbReference>
<reference evidence="4" key="2">
    <citation type="submission" date="2022-04" db="UniProtKB">
        <authorList>
            <consortium name="RefSeq"/>
        </authorList>
    </citation>
    <scope>IDENTIFICATION</scope>
</reference>
<name>A0A034W0X6_BACDO</name>
<dbReference type="Pfam" id="PF06585">
    <property type="entry name" value="JHBP"/>
    <property type="match status" value="1"/>
</dbReference>
<accession>A0A034W0X6</accession>
<dbReference type="EMBL" id="GAKP01010618">
    <property type="protein sequence ID" value="JAC48334.1"/>
    <property type="molecule type" value="Transcribed_RNA"/>
</dbReference>
<gene>
    <name evidence="4" type="primary">LOC105231131</name>
</gene>
<evidence type="ECO:0000313" key="4">
    <source>
        <dbReference type="RefSeq" id="XP_011210559.1"/>
    </source>
</evidence>
<dbReference type="InterPro" id="IPR038602">
    <property type="entry name" value="Mite_allergen_7_sf"/>
</dbReference>
<dbReference type="InterPro" id="IPR020234">
    <property type="entry name" value="Mite_allergen_group-7"/>
</dbReference>
<dbReference type="Gene3D" id="3.15.10.30">
    <property type="entry name" value="Haemolymph juvenile hormone binding protein"/>
    <property type="match status" value="1"/>
</dbReference>